<dbReference type="GO" id="GO:0004519">
    <property type="term" value="F:endonuclease activity"/>
    <property type="evidence" value="ECO:0007669"/>
    <property type="project" value="UniProtKB-KW"/>
</dbReference>
<gene>
    <name evidence="2" type="ORF">SAMN05421774_101861</name>
</gene>
<dbReference type="Pfam" id="PF13304">
    <property type="entry name" value="AAA_21"/>
    <property type="match status" value="1"/>
</dbReference>
<accession>A0A1N7L2G9</accession>
<dbReference type="OrthoDB" id="3322489at2"/>
<dbReference type="PANTHER" id="PTHR43581">
    <property type="entry name" value="ATP/GTP PHOSPHATASE"/>
    <property type="match status" value="1"/>
</dbReference>
<keyword evidence="2" id="KW-0540">Nuclease</keyword>
<evidence type="ECO:0000313" key="2">
    <source>
        <dbReference type="EMBL" id="SIS68062.1"/>
    </source>
</evidence>
<dbReference type="Gene3D" id="3.40.50.300">
    <property type="entry name" value="P-loop containing nucleotide triphosphate hydrolases"/>
    <property type="match status" value="1"/>
</dbReference>
<keyword evidence="2" id="KW-0255">Endonuclease</keyword>
<dbReference type="EMBL" id="FTOT01000001">
    <property type="protein sequence ID" value="SIS68062.1"/>
    <property type="molecule type" value="Genomic_DNA"/>
</dbReference>
<dbReference type="Proteomes" id="UP000186141">
    <property type="component" value="Unassembled WGS sequence"/>
</dbReference>
<dbReference type="STRING" id="1086013.SAMN05421774_101861"/>
<dbReference type="SUPFAM" id="SSF52540">
    <property type="entry name" value="P-loop containing nucleoside triphosphate hydrolases"/>
    <property type="match status" value="1"/>
</dbReference>
<dbReference type="CDD" id="cd00267">
    <property type="entry name" value="ABC_ATPase"/>
    <property type="match status" value="1"/>
</dbReference>
<reference evidence="2 3" key="1">
    <citation type="submission" date="2017-01" db="EMBL/GenBank/DDBJ databases">
        <authorList>
            <person name="Mah S.A."/>
            <person name="Swanson W.J."/>
            <person name="Moy G.W."/>
            <person name="Vacquier V.D."/>
        </authorList>
    </citation>
    <scope>NUCLEOTIDE SEQUENCE [LARGE SCALE GENOMIC DNA]</scope>
    <source>
        <strain evidence="2 3">DSM 26375</strain>
    </source>
</reference>
<dbReference type="GO" id="GO:0005524">
    <property type="term" value="F:ATP binding"/>
    <property type="evidence" value="ECO:0007669"/>
    <property type="project" value="InterPro"/>
</dbReference>
<dbReference type="InterPro" id="IPR051396">
    <property type="entry name" value="Bact_Antivir_Def_Nuclease"/>
</dbReference>
<feature type="domain" description="ATPase AAA-type core" evidence="1">
    <location>
        <begin position="320"/>
        <end position="417"/>
    </location>
</feature>
<dbReference type="InterPro" id="IPR003959">
    <property type="entry name" value="ATPase_AAA_core"/>
</dbReference>
<evidence type="ECO:0000313" key="3">
    <source>
        <dbReference type="Proteomes" id="UP000186141"/>
    </source>
</evidence>
<evidence type="ECO:0000259" key="1">
    <source>
        <dbReference type="Pfam" id="PF13304"/>
    </source>
</evidence>
<sequence>MKLSQAFARFYKSFNFDHVRKLDAKDHMPWDSFRGQCFPFVRVPIDTRITTVVGANESGKSHLLGAIKSAITGRDIERRDLCRYSPYFGVARGQRCWPHVGVGWDQLSPEEVEVIGTIAQVADTGFDRFVLIRESPDDTHLWIPGSDGNWTKAELDADDCQTLEALLPQPFLIKPEVALPNAIPFGYILNGAAAPCSEVSRSAARGILDAAPSLKSWLGNNPEHAQNYAGQIFSLLHPLVQPAEEALSANELASYELGRRLLVELGEIDPEGLEDLARAVDKCDEGYANGLLRSVNQQLERKLNFRRYWVQDRDFTLRTVLRHRELAFTISDRTGTEYTFSERSSGLRYFLSYLIQAQVHRPASARESILLMDEPDTYLSAEAQQDLMRVFQDLAEPNSDRDPIQVVYVTHSPFLLDKNHGERIRVLEKGTISDGTRVVPNVTRNHYEPLRSAFGAFVGETAFVGAVNLLVEGPADQIVLAAAATAIRKVSPHIDDDSLDLNRIVIVPCGSAGEVPHTLFRIRGQGADKPPTVILLDSDTSGLDAKKLLTTDKMLKRNISPVLVLDLATIGSAVPDWPTTLELEDLVPPGLAHAAVGVFIDEVMKFREGAKPKIPLAAITKAIAEGGPLLDAVNKVVKQTNGRIEKVGFAKAIARLCAQPLEPELAADMALFLDRMRVLFRAINKARRIAERDAGTQRLETLVDQRARLFVMDNPHHATRERARIVLDDIEDNLDLSVEADAIRNDILALRRDFALDGDPDEAVDPYAAFHAALAGLKHAHRRSLQAAAPVAAVPAAPAPTPAEGAGTPA</sequence>
<name>A0A1N7L2G9_9RHOB</name>
<dbReference type="InterPro" id="IPR027417">
    <property type="entry name" value="P-loop_NTPase"/>
</dbReference>
<dbReference type="GO" id="GO:0016887">
    <property type="term" value="F:ATP hydrolysis activity"/>
    <property type="evidence" value="ECO:0007669"/>
    <property type="project" value="InterPro"/>
</dbReference>
<keyword evidence="3" id="KW-1185">Reference proteome</keyword>
<keyword evidence="2" id="KW-0378">Hydrolase</keyword>
<dbReference type="AlphaFoldDB" id="A0A1N7L2G9"/>
<dbReference type="RefSeq" id="WP_159441417.1">
    <property type="nucleotide sequence ID" value="NZ_BMEH01000001.1"/>
</dbReference>
<proteinExistence type="predicted"/>
<protein>
    <submittedName>
        <fullName evidence="2">Predicted ATP-dependent endonuclease of the OLD family, contains P-loop ATPase and TOPRIM domains</fullName>
    </submittedName>
</protein>
<organism evidence="2 3">
    <name type="scientific">Gemmobacter megaterium</name>
    <dbReference type="NCBI Taxonomy" id="1086013"/>
    <lineage>
        <taxon>Bacteria</taxon>
        <taxon>Pseudomonadati</taxon>
        <taxon>Pseudomonadota</taxon>
        <taxon>Alphaproteobacteria</taxon>
        <taxon>Rhodobacterales</taxon>
        <taxon>Paracoccaceae</taxon>
        <taxon>Gemmobacter</taxon>
    </lineage>
</organism>
<dbReference type="PANTHER" id="PTHR43581:SF4">
    <property type="entry name" value="ATP_GTP PHOSPHATASE"/>
    <property type="match status" value="1"/>
</dbReference>